<dbReference type="STRING" id="4999.A0A1Y1UPL9"/>
<evidence type="ECO:0000256" key="5">
    <source>
        <dbReference type="ARBA" id="ARBA00022502"/>
    </source>
</evidence>
<keyword evidence="9 13" id="KW-0256">Endoplasmic reticulum</keyword>
<feature type="transmembrane region" description="Helical" evidence="13">
    <location>
        <begin position="164"/>
        <end position="182"/>
    </location>
</feature>
<dbReference type="UniPathway" id="UPA00196"/>
<evidence type="ECO:0000256" key="9">
    <source>
        <dbReference type="ARBA" id="ARBA00022824"/>
    </source>
</evidence>
<evidence type="ECO:0000256" key="11">
    <source>
        <dbReference type="ARBA" id="ARBA00023136"/>
    </source>
</evidence>
<feature type="chain" id="PRO_5012734007" description="GPI mannosyltransferase 1" evidence="14">
    <location>
        <begin position="30"/>
        <end position="452"/>
    </location>
</feature>
<keyword evidence="14" id="KW-0732">Signal</keyword>
<comment type="subcellular location">
    <subcellularLocation>
        <location evidence="1 13">Endoplasmic reticulum membrane</location>
        <topology evidence="1 13">Multi-pass membrane protein</topology>
    </subcellularLocation>
</comment>
<evidence type="ECO:0000256" key="2">
    <source>
        <dbReference type="ARBA" id="ARBA00004687"/>
    </source>
</evidence>
<gene>
    <name evidence="15" type="ORF">BD324DRAFT_575976</name>
</gene>
<protein>
    <recommendedName>
        <fullName evidence="4 13">GPI mannosyltransferase 1</fullName>
        <ecNumber evidence="13">2.4.1.-</ecNumber>
    </recommendedName>
    <alternativeName>
        <fullName evidence="13">GPI mannosyltransferase I</fullName>
    </alternativeName>
</protein>
<comment type="pathway">
    <text evidence="2 13">Glycolipid biosynthesis; glycosylphosphatidylinositol-anchor biosynthesis.</text>
</comment>
<keyword evidence="11 13" id="KW-0472">Membrane</keyword>
<dbReference type="GO" id="GO:0004376">
    <property type="term" value="F:GPI mannosyltransferase activity"/>
    <property type="evidence" value="ECO:0007669"/>
    <property type="project" value="InterPro"/>
</dbReference>
<dbReference type="InterPro" id="IPR007704">
    <property type="entry name" value="PIG-M"/>
</dbReference>
<dbReference type="Proteomes" id="UP000193218">
    <property type="component" value="Unassembled WGS sequence"/>
</dbReference>
<organism evidence="15 16">
    <name type="scientific">Kockovaella imperatae</name>
    <dbReference type="NCBI Taxonomy" id="4999"/>
    <lineage>
        <taxon>Eukaryota</taxon>
        <taxon>Fungi</taxon>
        <taxon>Dikarya</taxon>
        <taxon>Basidiomycota</taxon>
        <taxon>Agaricomycotina</taxon>
        <taxon>Tremellomycetes</taxon>
        <taxon>Tremellales</taxon>
        <taxon>Cuniculitremaceae</taxon>
        <taxon>Kockovaella</taxon>
    </lineage>
</organism>
<keyword evidence="10 13" id="KW-1133">Transmembrane helix</keyword>
<dbReference type="GO" id="GO:0051751">
    <property type="term" value="F:alpha-1,4-mannosyltransferase activity"/>
    <property type="evidence" value="ECO:0007669"/>
    <property type="project" value="InterPro"/>
</dbReference>
<dbReference type="OrthoDB" id="1741594at2759"/>
<dbReference type="RefSeq" id="XP_021873748.1">
    <property type="nucleotide sequence ID" value="XM_022013163.1"/>
</dbReference>
<keyword evidence="7 13" id="KW-0808">Transferase</keyword>
<dbReference type="Pfam" id="PF05007">
    <property type="entry name" value="Mannosyl_trans"/>
    <property type="match status" value="1"/>
</dbReference>
<evidence type="ECO:0000256" key="4">
    <source>
        <dbReference type="ARBA" id="ARBA00013797"/>
    </source>
</evidence>
<evidence type="ECO:0000313" key="15">
    <source>
        <dbReference type="EMBL" id="ORX39963.1"/>
    </source>
</evidence>
<dbReference type="EMBL" id="NBSH01000002">
    <property type="protein sequence ID" value="ORX39963.1"/>
    <property type="molecule type" value="Genomic_DNA"/>
</dbReference>
<reference evidence="15 16" key="1">
    <citation type="submission" date="2017-03" db="EMBL/GenBank/DDBJ databases">
        <title>Widespread Adenine N6-methylation of Active Genes in Fungi.</title>
        <authorList>
            <consortium name="DOE Joint Genome Institute"/>
            <person name="Mondo S.J."/>
            <person name="Dannebaum R.O."/>
            <person name="Kuo R.C."/>
            <person name="Louie K.B."/>
            <person name="Bewick A.J."/>
            <person name="Labutti K."/>
            <person name="Haridas S."/>
            <person name="Kuo A."/>
            <person name="Salamov A."/>
            <person name="Ahrendt S.R."/>
            <person name="Lau R."/>
            <person name="Bowen B.P."/>
            <person name="Lipzen A."/>
            <person name="Sullivan W."/>
            <person name="Andreopoulos W.B."/>
            <person name="Clum A."/>
            <person name="Lindquist E."/>
            <person name="Daum C."/>
            <person name="Northen T.R."/>
            <person name="Ramamoorthy G."/>
            <person name="Schmitz R.J."/>
            <person name="Gryganskyi A."/>
            <person name="Culley D."/>
            <person name="Magnuson J."/>
            <person name="James T.Y."/>
            <person name="O'Malley M.A."/>
            <person name="Stajich J.E."/>
            <person name="Spatafora J.W."/>
            <person name="Visel A."/>
            <person name="Grigoriev I.V."/>
        </authorList>
    </citation>
    <scope>NUCLEOTIDE SEQUENCE [LARGE SCALE GENOMIC DNA]</scope>
    <source>
        <strain evidence="15 16">NRRL Y-17943</strain>
    </source>
</reference>
<feature type="transmembrane region" description="Helical" evidence="13">
    <location>
        <begin position="236"/>
        <end position="258"/>
    </location>
</feature>
<keyword evidence="8 13" id="KW-0812">Transmembrane</keyword>
<feature type="transmembrane region" description="Helical" evidence="13">
    <location>
        <begin position="202"/>
        <end position="224"/>
    </location>
</feature>
<dbReference type="PANTHER" id="PTHR12886">
    <property type="entry name" value="PIG-M MANNOSYLTRANSFERASE"/>
    <property type="match status" value="1"/>
</dbReference>
<keyword evidence="5 13" id="KW-0337">GPI-anchor biosynthesis</keyword>
<dbReference type="GO" id="GO:1990529">
    <property type="term" value="C:glycosylphosphatidylinositol-mannosyltransferase I complex"/>
    <property type="evidence" value="ECO:0007669"/>
    <property type="project" value="TreeGrafter"/>
</dbReference>
<comment type="caution">
    <text evidence="13">Lacks conserved residue(s) required for the propagation of feature annotation.</text>
</comment>
<dbReference type="GO" id="GO:0006506">
    <property type="term" value="P:GPI anchor biosynthetic process"/>
    <property type="evidence" value="ECO:0007669"/>
    <property type="project" value="UniProtKB-UniPathway"/>
</dbReference>
<evidence type="ECO:0000256" key="8">
    <source>
        <dbReference type="ARBA" id="ARBA00022692"/>
    </source>
</evidence>
<feature type="signal peptide" evidence="14">
    <location>
        <begin position="1"/>
        <end position="29"/>
    </location>
</feature>
<evidence type="ECO:0000256" key="14">
    <source>
        <dbReference type="SAM" id="SignalP"/>
    </source>
</evidence>
<dbReference type="GO" id="GO:0005789">
    <property type="term" value="C:endoplasmic reticulum membrane"/>
    <property type="evidence" value="ECO:0007669"/>
    <property type="project" value="UniProtKB-SubCell"/>
</dbReference>
<feature type="transmembrane region" description="Helical" evidence="13">
    <location>
        <begin position="415"/>
        <end position="434"/>
    </location>
</feature>
<comment type="caution">
    <text evidence="15">The sequence shown here is derived from an EMBL/GenBank/DDBJ whole genome shotgun (WGS) entry which is preliminary data.</text>
</comment>
<proteinExistence type="inferred from homology"/>
<dbReference type="AlphaFoldDB" id="A0A1Y1UPL9"/>
<evidence type="ECO:0000313" key="16">
    <source>
        <dbReference type="Proteomes" id="UP000193218"/>
    </source>
</evidence>
<evidence type="ECO:0000256" key="3">
    <source>
        <dbReference type="ARBA" id="ARBA00011071"/>
    </source>
</evidence>
<evidence type="ECO:0000256" key="13">
    <source>
        <dbReference type="RuleBase" id="RU365064"/>
    </source>
</evidence>
<dbReference type="PANTHER" id="PTHR12886:SF0">
    <property type="entry name" value="GPI MANNOSYLTRANSFERASE 1"/>
    <property type="match status" value="1"/>
</dbReference>
<evidence type="ECO:0000256" key="7">
    <source>
        <dbReference type="ARBA" id="ARBA00022679"/>
    </source>
</evidence>
<comment type="similarity">
    <text evidence="3 13">Belongs to the PIGM family.</text>
</comment>
<dbReference type="EC" id="2.4.1.-" evidence="13"/>
<evidence type="ECO:0000256" key="1">
    <source>
        <dbReference type="ARBA" id="ARBA00004477"/>
    </source>
</evidence>
<keyword evidence="16" id="KW-1185">Reference proteome</keyword>
<dbReference type="InParanoid" id="A0A1Y1UPL9"/>
<accession>A0A1Y1UPL9</accession>
<feature type="transmembrane region" description="Helical" evidence="13">
    <location>
        <begin position="384"/>
        <end position="403"/>
    </location>
</feature>
<evidence type="ECO:0000256" key="6">
    <source>
        <dbReference type="ARBA" id="ARBA00022676"/>
    </source>
</evidence>
<evidence type="ECO:0000256" key="10">
    <source>
        <dbReference type="ARBA" id="ARBA00022989"/>
    </source>
</evidence>
<name>A0A1Y1UPL9_9TREE</name>
<keyword evidence="6 13" id="KW-0328">Glycosyltransferase</keyword>
<dbReference type="FunCoup" id="A0A1Y1UPL9">
    <property type="interactions" value="280"/>
</dbReference>
<evidence type="ECO:0000256" key="12">
    <source>
        <dbReference type="ARBA" id="ARBA00025399"/>
    </source>
</evidence>
<dbReference type="GeneID" id="33554971"/>
<comment type="function">
    <text evidence="12 13">Mannosyltransferase involved in glycosylphosphatidylinositol-anchor biosynthesis. Transfers the first alpha-1,4-mannose to GlcN-acyl-PI during GPI precursor assembly. Required for cell wall integrity.</text>
</comment>
<sequence>MRFSSNLSILTLSLFIHLVLILYAHHVDSHPEQFGGLKYTDVDWRVVIDGARLIVNGGRRRGRSVDDGDPARAQGWIVDALNLKIGDPYARQTFRYTPLLPLVLSPALIHPLLGKAFLTLLSLSIPVVLLSRPSHCRPSKGLVHALWTLNPLVVNITTRGSPEAIIVLLVICTVSALVQNSVTTFKQRENPSSRWEKVAALLYASSISWKIYPVIYAPAIWAHLAKRHRGWFASEIWLFGTWTLFSMLVINLPLWSIWGQPFLDQTFLYHLSRLDHRHNFSPYYYPIYLSISESSMSTPTSSSILSALSAFSQHPLASFVPQMGLATFIGLYLTQKTSLEFAIFLQTVTFIAFNKVCTSQYFTWFIPLLPSVIPHLRLSARRTAVLLSAWVGGQALWLSTAYRLEFLAQSVHLQLWASGLVFFMINVWIIGSLVDSWAEADTRHVEPKQPKG</sequence>